<protein>
    <submittedName>
        <fullName evidence="1">Polyketide cyclase/dehydrase/lipid transport protein</fullName>
    </submittedName>
</protein>
<accession>A0A4Q7V673</accession>
<comment type="caution">
    <text evidence="1">The sequence shown here is derived from an EMBL/GenBank/DDBJ whole genome shotgun (WGS) entry which is preliminary data.</text>
</comment>
<dbReference type="Proteomes" id="UP000291591">
    <property type="component" value="Unassembled WGS sequence"/>
</dbReference>
<dbReference type="SUPFAM" id="SSF55961">
    <property type="entry name" value="Bet v1-like"/>
    <property type="match status" value="1"/>
</dbReference>
<dbReference type="InterPro" id="IPR023393">
    <property type="entry name" value="START-like_dom_sf"/>
</dbReference>
<dbReference type="EMBL" id="SHKL01000001">
    <property type="protein sequence ID" value="RZT89004.1"/>
    <property type="molecule type" value="Genomic_DNA"/>
</dbReference>
<dbReference type="CDD" id="cd07821">
    <property type="entry name" value="PYR_PYL_RCAR_like"/>
    <property type="match status" value="1"/>
</dbReference>
<evidence type="ECO:0000313" key="1">
    <source>
        <dbReference type="EMBL" id="RZT89004.1"/>
    </source>
</evidence>
<organism evidence="1 2">
    <name type="scientific">Pseudonocardia sediminis</name>
    <dbReference type="NCBI Taxonomy" id="1397368"/>
    <lineage>
        <taxon>Bacteria</taxon>
        <taxon>Bacillati</taxon>
        <taxon>Actinomycetota</taxon>
        <taxon>Actinomycetes</taxon>
        <taxon>Pseudonocardiales</taxon>
        <taxon>Pseudonocardiaceae</taxon>
        <taxon>Pseudonocardia</taxon>
    </lineage>
</organism>
<dbReference type="AlphaFoldDB" id="A0A4Q7V673"/>
<evidence type="ECO:0000313" key="2">
    <source>
        <dbReference type="Proteomes" id="UP000291591"/>
    </source>
</evidence>
<reference evidence="1 2" key="1">
    <citation type="submission" date="2019-02" db="EMBL/GenBank/DDBJ databases">
        <title>Sequencing the genomes of 1000 actinobacteria strains.</title>
        <authorList>
            <person name="Klenk H.-P."/>
        </authorList>
    </citation>
    <scope>NUCLEOTIDE SEQUENCE [LARGE SCALE GENOMIC DNA]</scope>
    <source>
        <strain evidence="1 2">DSM 45779</strain>
    </source>
</reference>
<sequence length="150" mass="15832">MTDPSLRKAPMRATSVRTVDAPIDRVWAVLADHEGMSSWAPGLKVELTRPGTTEPNGVGAVRRVGIGSPGPIVEEIVTFEPGQRLGYRALAGVPLRNYRGEVTLRPSGSGTEITYTVDADKRLPFGESLAVKGLATVLVSGLVRGVGAAR</sequence>
<dbReference type="Pfam" id="PF10604">
    <property type="entry name" value="Polyketide_cyc2"/>
    <property type="match status" value="1"/>
</dbReference>
<keyword evidence="2" id="KW-1185">Reference proteome</keyword>
<proteinExistence type="predicted"/>
<name>A0A4Q7V673_PSEST</name>
<dbReference type="Gene3D" id="3.30.530.20">
    <property type="match status" value="1"/>
</dbReference>
<dbReference type="InterPro" id="IPR019587">
    <property type="entry name" value="Polyketide_cyclase/dehydratase"/>
</dbReference>
<gene>
    <name evidence="1" type="ORF">EV383_5958</name>
</gene>